<dbReference type="Pfam" id="PF03765">
    <property type="entry name" value="CRAL_TRIO_N"/>
    <property type="match status" value="1"/>
</dbReference>
<dbReference type="SUPFAM" id="SSF52087">
    <property type="entry name" value="CRAL/TRIO domain"/>
    <property type="match status" value="1"/>
</dbReference>
<dbReference type="Gene3D" id="3.40.525.10">
    <property type="entry name" value="CRAL-TRIO lipid binding domain"/>
    <property type="match status" value="1"/>
</dbReference>
<dbReference type="Proteomes" id="UP000094444">
    <property type="component" value="Unassembled WGS sequence"/>
</dbReference>
<dbReference type="AlphaFoldDB" id="A0A2P5HI25"/>
<dbReference type="CDD" id="cd00170">
    <property type="entry name" value="SEC14"/>
    <property type="match status" value="1"/>
</dbReference>
<organism evidence="3 4">
    <name type="scientific">Diaporthe helianthi</name>
    <dbReference type="NCBI Taxonomy" id="158607"/>
    <lineage>
        <taxon>Eukaryota</taxon>
        <taxon>Fungi</taxon>
        <taxon>Dikarya</taxon>
        <taxon>Ascomycota</taxon>
        <taxon>Pezizomycotina</taxon>
        <taxon>Sordariomycetes</taxon>
        <taxon>Sordariomycetidae</taxon>
        <taxon>Diaporthales</taxon>
        <taxon>Diaporthaceae</taxon>
        <taxon>Diaporthe</taxon>
    </lineage>
</organism>
<proteinExistence type="predicted"/>
<dbReference type="InterPro" id="IPR052432">
    <property type="entry name" value="PITP/CRAL-TRIO"/>
</dbReference>
<evidence type="ECO:0000313" key="3">
    <source>
        <dbReference type="EMBL" id="POS69892.1"/>
    </source>
</evidence>
<accession>A0A2P5HI25</accession>
<feature type="non-terminal residue" evidence="3">
    <location>
        <position position="1"/>
    </location>
</feature>
<dbReference type="STRING" id="158607.A0A2P5HI25"/>
<dbReference type="InterPro" id="IPR001251">
    <property type="entry name" value="CRAL-TRIO_dom"/>
</dbReference>
<dbReference type="EMBL" id="MAVT02001934">
    <property type="protein sequence ID" value="POS69892.1"/>
    <property type="molecule type" value="Genomic_DNA"/>
</dbReference>
<name>A0A2P5HI25_DIAHE</name>
<keyword evidence="4" id="KW-1185">Reference proteome</keyword>
<feature type="domain" description="CRAL-TRIO" evidence="2">
    <location>
        <begin position="262"/>
        <end position="407"/>
    </location>
</feature>
<dbReference type="PANTHER" id="PTHR46590:SF1">
    <property type="entry name" value="PHOSPHATIDYLINOSITOL TRANSFER PROTEIN CSR1"/>
    <property type="match status" value="1"/>
</dbReference>
<dbReference type="PANTHER" id="PTHR46590">
    <property type="entry name" value="PHOSPHATIDYLINOSITOL TRANSFER PROTEIN CSR1-RELATED"/>
    <property type="match status" value="1"/>
</dbReference>
<dbReference type="SMART" id="SM01100">
    <property type="entry name" value="CRAL_TRIO_N"/>
    <property type="match status" value="1"/>
</dbReference>
<dbReference type="SUPFAM" id="SSF46938">
    <property type="entry name" value="CRAL/TRIO N-terminal domain"/>
    <property type="match status" value="1"/>
</dbReference>
<dbReference type="PROSITE" id="PS50191">
    <property type="entry name" value="CRAL_TRIO"/>
    <property type="match status" value="1"/>
</dbReference>
<protein>
    <submittedName>
        <fullName evidence="3">Phosphatidylinositol transfer protein CSR1</fullName>
    </submittedName>
</protein>
<feature type="region of interest" description="Disordered" evidence="1">
    <location>
        <begin position="493"/>
        <end position="514"/>
    </location>
</feature>
<dbReference type="InterPro" id="IPR036865">
    <property type="entry name" value="CRAL-TRIO_dom_sf"/>
</dbReference>
<dbReference type="SMART" id="SM00516">
    <property type="entry name" value="SEC14"/>
    <property type="match status" value="1"/>
</dbReference>
<reference evidence="3" key="1">
    <citation type="submission" date="2017-09" db="EMBL/GenBank/DDBJ databases">
        <title>Polyketide synthases of a Diaporthe helianthi virulent isolate.</title>
        <authorList>
            <person name="Baroncelli R."/>
        </authorList>
    </citation>
    <scope>NUCLEOTIDE SEQUENCE [LARGE SCALE GENOMIC DNA]</scope>
    <source>
        <strain evidence="3">7/96</strain>
    </source>
</reference>
<evidence type="ECO:0000259" key="2">
    <source>
        <dbReference type="PROSITE" id="PS50191"/>
    </source>
</evidence>
<dbReference type="InterPro" id="IPR011074">
    <property type="entry name" value="CRAL/TRIO_N_dom"/>
</dbReference>
<evidence type="ECO:0000313" key="4">
    <source>
        <dbReference type="Proteomes" id="UP000094444"/>
    </source>
</evidence>
<dbReference type="Pfam" id="PF00650">
    <property type="entry name" value="CRAL_TRIO"/>
    <property type="match status" value="1"/>
</dbReference>
<feature type="region of interest" description="Disordered" evidence="1">
    <location>
        <begin position="119"/>
        <end position="142"/>
    </location>
</feature>
<dbReference type="FunCoup" id="A0A2P5HI25">
    <property type="interactions" value="200"/>
</dbReference>
<comment type="caution">
    <text evidence="3">The sequence shown here is derived from an EMBL/GenBank/DDBJ whole genome shotgun (WGS) entry which is preliminary data.</text>
</comment>
<dbReference type="OrthoDB" id="43460at2759"/>
<evidence type="ECO:0000256" key="1">
    <source>
        <dbReference type="SAM" id="MobiDB-lite"/>
    </source>
</evidence>
<dbReference type="InterPro" id="IPR036273">
    <property type="entry name" value="CRAL/TRIO_N_dom_sf"/>
</dbReference>
<gene>
    <name evidence="3" type="ORF">DHEL01_v211712</name>
</gene>
<sequence>VSIFDPPNCASEDLPDTLVAVLALYFGLRPVLPTSEEAEPQDFGAMAQDIKAELLPGRVDNLTPAQEDKVRKLWAAIFQVCAVGDQDDAASNAASVESPAALSEKTNIKDKGDKKKRKISLFSKKNKDKADADSNSTASGVSASIKADDADDKYGQNKQFLDTLANTSPEAIRATLWEMVKHDHPDALVLRFLRARKWDVDNALVMLVSTMNWRATEVHVDDDIMKNGEAAMVEKSQSGLDPKVKQLGEDFMAQIRMGKSFLHGVDDKGRPICVVRVRLHHQGEQCEESLERYTVYLIETARMVLRPPVDTATILFDMTGFSMANMDYTPVKFMIKCFEANYPESLGSVLVHKSPWIFQGIWKIIKGWLDPVVASKVHFTNNIKDVEQFIHSSRVLKELDGQEDWTYQYVEPIPGENDKMKDEATRNGLLAAREQLYKDYEEATLKWIRNPEDASAKVQRNSIAAKLRADYWKLDPYVRARSLYDRTGWLQGEKVDPYPKMANAESETTADDVD</sequence>
<dbReference type="InParanoid" id="A0A2P5HI25"/>